<feature type="transmembrane region" description="Helical" evidence="6">
    <location>
        <begin position="316"/>
        <end position="333"/>
    </location>
</feature>
<dbReference type="Pfam" id="PF03706">
    <property type="entry name" value="LPG_synthase_TM"/>
    <property type="match status" value="1"/>
</dbReference>
<dbReference type="GO" id="GO:0005886">
    <property type="term" value="C:plasma membrane"/>
    <property type="evidence" value="ECO:0007669"/>
    <property type="project" value="UniProtKB-SubCell"/>
</dbReference>
<evidence type="ECO:0008006" key="8">
    <source>
        <dbReference type="Google" id="ProtNLM"/>
    </source>
</evidence>
<accession>A0A644UU96</accession>
<comment type="caution">
    <text evidence="7">The sequence shown here is derived from an EMBL/GenBank/DDBJ whole genome shotgun (WGS) entry which is preliminary data.</text>
</comment>
<feature type="transmembrane region" description="Helical" evidence="6">
    <location>
        <begin position="157"/>
        <end position="177"/>
    </location>
</feature>
<keyword evidence="2" id="KW-1003">Cell membrane</keyword>
<evidence type="ECO:0000256" key="4">
    <source>
        <dbReference type="ARBA" id="ARBA00022989"/>
    </source>
</evidence>
<protein>
    <recommendedName>
        <fullName evidence="8">Lysylphosphatidylglycerol synthase TM region</fullName>
    </recommendedName>
</protein>
<evidence type="ECO:0000256" key="2">
    <source>
        <dbReference type="ARBA" id="ARBA00022475"/>
    </source>
</evidence>
<feature type="transmembrane region" description="Helical" evidence="6">
    <location>
        <begin position="263"/>
        <end position="281"/>
    </location>
</feature>
<keyword evidence="3 6" id="KW-0812">Transmembrane</keyword>
<gene>
    <name evidence="7" type="ORF">SDC9_28585</name>
</gene>
<dbReference type="EMBL" id="VSSQ01000165">
    <property type="protein sequence ID" value="MPL82639.1"/>
    <property type="molecule type" value="Genomic_DNA"/>
</dbReference>
<feature type="transmembrane region" description="Helical" evidence="6">
    <location>
        <begin position="128"/>
        <end position="151"/>
    </location>
</feature>
<feature type="transmembrane region" description="Helical" evidence="6">
    <location>
        <begin position="40"/>
        <end position="60"/>
    </location>
</feature>
<evidence type="ECO:0000256" key="5">
    <source>
        <dbReference type="ARBA" id="ARBA00023136"/>
    </source>
</evidence>
<evidence type="ECO:0000256" key="3">
    <source>
        <dbReference type="ARBA" id="ARBA00022692"/>
    </source>
</evidence>
<evidence type="ECO:0000313" key="7">
    <source>
        <dbReference type="EMBL" id="MPL82639.1"/>
    </source>
</evidence>
<keyword evidence="5 6" id="KW-0472">Membrane</keyword>
<evidence type="ECO:0000256" key="1">
    <source>
        <dbReference type="ARBA" id="ARBA00004651"/>
    </source>
</evidence>
<dbReference type="InterPro" id="IPR022791">
    <property type="entry name" value="L-PG_synthase/AglD"/>
</dbReference>
<dbReference type="PANTHER" id="PTHR37693:SF1">
    <property type="entry name" value="INTEGRAL MEMBRANE PROTEIN"/>
    <property type="match status" value="1"/>
</dbReference>
<reference evidence="7" key="1">
    <citation type="submission" date="2019-08" db="EMBL/GenBank/DDBJ databases">
        <authorList>
            <person name="Kucharzyk K."/>
            <person name="Murdoch R.W."/>
            <person name="Higgins S."/>
            <person name="Loffler F."/>
        </authorList>
    </citation>
    <scope>NUCLEOTIDE SEQUENCE</scope>
</reference>
<feature type="transmembrane region" description="Helical" evidence="6">
    <location>
        <begin position="288"/>
        <end position="310"/>
    </location>
</feature>
<comment type="subcellular location">
    <subcellularLocation>
        <location evidence="1">Cell membrane</location>
        <topology evidence="1">Multi-pass membrane protein</topology>
    </subcellularLocation>
</comment>
<dbReference type="PANTHER" id="PTHR37693">
    <property type="entry name" value="PHOSPHATIDYLGLYCEROL LYSYLTRANSFERASE"/>
    <property type="match status" value="1"/>
</dbReference>
<feature type="transmembrane region" description="Helical" evidence="6">
    <location>
        <begin position="232"/>
        <end position="257"/>
    </location>
</feature>
<evidence type="ECO:0000256" key="6">
    <source>
        <dbReference type="SAM" id="Phobius"/>
    </source>
</evidence>
<organism evidence="7">
    <name type="scientific">bioreactor metagenome</name>
    <dbReference type="NCBI Taxonomy" id="1076179"/>
    <lineage>
        <taxon>unclassified sequences</taxon>
        <taxon>metagenomes</taxon>
        <taxon>ecological metagenomes</taxon>
    </lineage>
</organism>
<dbReference type="NCBIfam" id="TIGR00374">
    <property type="entry name" value="flippase-like domain"/>
    <property type="match status" value="1"/>
</dbReference>
<proteinExistence type="predicted"/>
<dbReference type="AlphaFoldDB" id="A0A644UU96"/>
<feature type="transmembrane region" description="Helical" evidence="6">
    <location>
        <begin position="7"/>
        <end position="28"/>
    </location>
</feature>
<keyword evidence="4 6" id="KW-1133">Transmembrane helix</keyword>
<sequence>MDKSQKRWLVISLGISFAVLFVMLILTFDTSTLDELQKCNPWIILLALVMHIFSLGFWALRIKFMCRSLGYKVPFFHSFNLVCSNMFLASVTPSQIGGEPVRVYELTKVNVPGGEATAVVIMERVFDAIVLAAGTVISVFLLGMFFADLAFPEAYMIIAYIAAFVFAALLLLFLIVAKNQAWSNKVINKLLNLLGRKKSPDIIREYQRKIDIHLEKFYATLRHFTGKSKGGMFYGLLFSALYWINEFVIASVLMVGLGLPPNVLLAFIFMILITVIMMIPLTPGGVGIAEVSMGGFFALIIPTSLLGVFVLLWRLIMYYFNLVIGFAASMIIVRREAKIQKDEPVNL</sequence>
<name>A0A644UU96_9ZZZZ</name>